<name>A0ACD3AT81_9AGAR</name>
<evidence type="ECO:0000313" key="2">
    <source>
        <dbReference type="Proteomes" id="UP000308600"/>
    </source>
</evidence>
<reference evidence="1 2" key="1">
    <citation type="journal article" date="2019" name="Nat. Ecol. Evol.">
        <title>Megaphylogeny resolves global patterns of mushroom evolution.</title>
        <authorList>
            <person name="Varga T."/>
            <person name="Krizsan K."/>
            <person name="Foldi C."/>
            <person name="Dima B."/>
            <person name="Sanchez-Garcia M."/>
            <person name="Sanchez-Ramirez S."/>
            <person name="Szollosi G.J."/>
            <person name="Szarkandi J.G."/>
            <person name="Papp V."/>
            <person name="Albert L."/>
            <person name="Andreopoulos W."/>
            <person name="Angelini C."/>
            <person name="Antonin V."/>
            <person name="Barry K.W."/>
            <person name="Bougher N.L."/>
            <person name="Buchanan P."/>
            <person name="Buyck B."/>
            <person name="Bense V."/>
            <person name="Catcheside P."/>
            <person name="Chovatia M."/>
            <person name="Cooper J."/>
            <person name="Damon W."/>
            <person name="Desjardin D."/>
            <person name="Finy P."/>
            <person name="Geml J."/>
            <person name="Haridas S."/>
            <person name="Hughes K."/>
            <person name="Justo A."/>
            <person name="Karasinski D."/>
            <person name="Kautmanova I."/>
            <person name="Kiss B."/>
            <person name="Kocsube S."/>
            <person name="Kotiranta H."/>
            <person name="LaButti K.M."/>
            <person name="Lechner B.E."/>
            <person name="Liimatainen K."/>
            <person name="Lipzen A."/>
            <person name="Lukacs Z."/>
            <person name="Mihaltcheva S."/>
            <person name="Morgado L.N."/>
            <person name="Niskanen T."/>
            <person name="Noordeloos M.E."/>
            <person name="Ohm R.A."/>
            <person name="Ortiz-Santana B."/>
            <person name="Ovrebo C."/>
            <person name="Racz N."/>
            <person name="Riley R."/>
            <person name="Savchenko A."/>
            <person name="Shiryaev A."/>
            <person name="Soop K."/>
            <person name="Spirin V."/>
            <person name="Szebenyi C."/>
            <person name="Tomsovsky M."/>
            <person name="Tulloss R.E."/>
            <person name="Uehling J."/>
            <person name="Grigoriev I.V."/>
            <person name="Vagvolgyi C."/>
            <person name="Papp T."/>
            <person name="Martin F.M."/>
            <person name="Miettinen O."/>
            <person name="Hibbett D.S."/>
            <person name="Nagy L.G."/>
        </authorList>
    </citation>
    <scope>NUCLEOTIDE SEQUENCE [LARGE SCALE GENOMIC DNA]</scope>
    <source>
        <strain evidence="1 2">NL-1719</strain>
    </source>
</reference>
<gene>
    <name evidence="1" type="ORF">BDN72DRAFT_650674</name>
</gene>
<accession>A0ACD3AT81</accession>
<evidence type="ECO:0000313" key="1">
    <source>
        <dbReference type="EMBL" id="TFK68771.1"/>
    </source>
</evidence>
<dbReference type="EMBL" id="ML208344">
    <property type="protein sequence ID" value="TFK68771.1"/>
    <property type="molecule type" value="Genomic_DNA"/>
</dbReference>
<organism evidence="1 2">
    <name type="scientific">Pluteus cervinus</name>
    <dbReference type="NCBI Taxonomy" id="181527"/>
    <lineage>
        <taxon>Eukaryota</taxon>
        <taxon>Fungi</taxon>
        <taxon>Dikarya</taxon>
        <taxon>Basidiomycota</taxon>
        <taxon>Agaricomycotina</taxon>
        <taxon>Agaricomycetes</taxon>
        <taxon>Agaricomycetidae</taxon>
        <taxon>Agaricales</taxon>
        <taxon>Pluteineae</taxon>
        <taxon>Pluteaceae</taxon>
        <taxon>Pluteus</taxon>
    </lineage>
</organism>
<dbReference type="Proteomes" id="UP000308600">
    <property type="component" value="Unassembled WGS sequence"/>
</dbReference>
<sequence>MTDLTASPVLGTSNYYLFQLYPSYVYGYVWVSDFRLIPEGGKWKDQNEISLYPRLTTIAIRGTIYDKVKCFRSQVSHQGRNQNHNYRYPLDFLFSEATPINQISKNIAIQHHDNSTPISSSTGAETRFWGTSFQSILIAPLLWFLGRVTQKLKRTPKERRAPNPWIY</sequence>
<protein>
    <submittedName>
        <fullName evidence="1">Uncharacterized protein</fullName>
    </submittedName>
</protein>
<keyword evidence="2" id="KW-1185">Reference proteome</keyword>
<proteinExistence type="predicted"/>